<evidence type="ECO:0000313" key="3">
    <source>
        <dbReference type="Proteomes" id="UP000694388"/>
    </source>
</evidence>
<proteinExistence type="predicted"/>
<dbReference type="Proteomes" id="UP000694388">
    <property type="component" value="Unplaced"/>
</dbReference>
<dbReference type="GO" id="GO:0035091">
    <property type="term" value="F:phosphatidylinositol binding"/>
    <property type="evidence" value="ECO:0007669"/>
    <property type="project" value="InterPro"/>
</dbReference>
<dbReference type="FunFam" id="2.30.29.30:FF:000145">
    <property type="entry name" value="Sorting nexin-17 isoform1"/>
    <property type="match status" value="1"/>
</dbReference>
<dbReference type="AlphaFoldDB" id="A0A8C4QX78"/>
<dbReference type="Gene3D" id="3.30.1520.10">
    <property type="entry name" value="Phox-like domain"/>
    <property type="match status" value="1"/>
</dbReference>
<dbReference type="GO" id="GO:0006886">
    <property type="term" value="P:intracellular protein transport"/>
    <property type="evidence" value="ECO:0007669"/>
    <property type="project" value="TreeGrafter"/>
</dbReference>
<dbReference type="Pfam" id="PF00787">
    <property type="entry name" value="PX"/>
    <property type="match status" value="1"/>
</dbReference>
<reference evidence="2" key="1">
    <citation type="submission" date="2025-08" db="UniProtKB">
        <authorList>
            <consortium name="Ensembl"/>
        </authorList>
    </citation>
    <scope>IDENTIFICATION</scope>
</reference>
<dbReference type="InterPro" id="IPR036871">
    <property type="entry name" value="PX_dom_sf"/>
</dbReference>
<dbReference type="Ensembl" id="ENSEBUT00000022514.1">
    <property type="protein sequence ID" value="ENSEBUP00000021938.1"/>
    <property type="gene ID" value="ENSEBUG00000013533.1"/>
</dbReference>
<dbReference type="PROSITE" id="PS50195">
    <property type="entry name" value="PX"/>
    <property type="match status" value="1"/>
</dbReference>
<organism evidence="2 3">
    <name type="scientific">Eptatretus burgeri</name>
    <name type="common">Inshore hagfish</name>
    <dbReference type="NCBI Taxonomy" id="7764"/>
    <lineage>
        <taxon>Eukaryota</taxon>
        <taxon>Metazoa</taxon>
        <taxon>Chordata</taxon>
        <taxon>Craniata</taxon>
        <taxon>Vertebrata</taxon>
        <taxon>Cyclostomata</taxon>
        <taxon>Myxini</taxon>
        <taxon>Myxiniformes</taxon>
        <taxon>Myxinidae</taxon>
        <taxon>Eptatretinae</taxon>
        <taxon>Eptatretus</taxon>
    </lineage>
</organism>
<dbReference type="PANTHER" id="PTHR12431:SF16">
    <property type="entry name" value="SORTING NEXIN-17"/>
    <property type="match status" value="1"/>
</dbReference>
<dbReference type="OMA" id="DETEWME"/>
<name>A0A8C4QX78_EPTBU</name>
<dbReference type="InterPro" id="IPR037836">
    <property type="entry name" value="SNX17_FERM-like_dom"/>
</dbReference>
<dbReference type="GO" id="GO:0005769">
    <property type="term" value="C:early endosome"/>
    <property type="evidence" value="ECO:0007669"/>
    <property type="project" value="TreeGrafter"/>
</dbReference>
<evidence type="ECO:0000259" key="1">
    <source>
        <dbReference type="PROSITE" id="PS50195"/>
    </source>
</evidence>
<dbReference type="SUPFAM" id="SSF64268">
    <property type="entry name" value="PX domain"/>
    <property type="match status" value="1"/>
</dbReference>
<dbReference type="CDD" id="cd13337">
    <property type="entry name" value="FERM-like_C_SNX17"/>
    <property type="match status" value="1"/>
</dbReference>
<evidence type="ECO:0000313" key="2">
    <source>
        <dbReference type="Ensembl" id="ENSEBUP00000021938.1"/>
    </source>
</evidence>
<dbReference type="InterPro" id="IPR001683">
    <property type="entry name" value="PX_dom"/>
</dbReference>
<accession>A0A8C4QX78</accession>
<protein>
    <submittedName>
        <fullName evidence="2">Sorting nexin 17</fullName>
    </submittedName>
</protein>
<dbReference type="GeneTree" id="ENSGT00950000183212"/>
<dbReference type="InterPro" id="IPR040842">
    <property type="entry name" value="SNX17/31_FERM"/>
</dbReference>
<feature type="domain" description="PX" evidence="1">
    <location>
        <begin position="1"/>
        <end position="138"/>
    </location>
</feature>
<dbReference type="PANTHER" id="PTHR12431">
    <property type="entry name" value="SORTING NEXIN 17 AND 27"/>
    <property type="match status" value="1"/>
</dbReference>
<dbReference type="GO" id="GO:0032456">
    <property type="term" value="P:endocytic recycling"/>
    <property type="evidence" value="ECO:0007669"/>
    <property type="project" value="TreeGrafter"/>
</dbReference>
<dbReference type="SMART" id="SM00312">
    <property type="entry name" value="PX"/>
    <property type="match status" value="1"/>
</dbReference>
<dbReference type="FunFam" id="3.30.1520.10:FF:000008">
    <property type="entry name" value="Sorting nexin-17 isoform1"/>
    <property type="match status" value="1"/>
</dbReference>
<dbReference type="Gene3D" id="2.30.29.30">
    <property type="entry name" value="Pleckstrin-homology domain (PH domain)/Phosphotyrosine-binding domain (PTB)"/>
    <property type="match status" value="1"/>
</dbReference>
<keyword evidence="3" id="KW-1185">Reference proteome</keyword>
<reference evidence="2" key="2">
    <citation type="submission" date="2025-09" db="UniProtKB">
        <authorList>
            <consortium name="Ensembl"/>
        </authorList>
    </citation>
    <scope>IDENTIFICATION</scope>
</reference>
<dbReference type="InterPro" id="IPR011993">
    <property type="entry name" value="PH-like_dom_sf"/>
</dbReference>
<dbReference type="Pfam" id="PF18116">
    <property type="entry name" value="SNX17_FERM_C"/>
    <property type="match status" value="1"/>
</dbReference>
<sequence>MHFSVPDTEERADETGITYIAYNIHVNGAFHCRVRFSQLHALNEQLKKDIGSILPYHFPPKRLLSLTTSQVEQRREQLERYIQLVTKPLYLQETQQVPTEDVQLVVSLPNGQLVELDVRSTDRTEQILQVLKYIRRAQTLKYYGYIQFDPCITDFPEKGCKVIVSAGNKELNFRVQLPNEQVKEGSFKVTRMRCWRVTSCMHTTNGVTPTTATSKVDVHLELAFEYLMSKDKLQWVSISSQQAIMMSICLQSMVDELMLKKSGGKIKKVTSVEIFAACSTASFVSDGEIRNRICGFSNCGAPFQVQQTPSAAFGFRKSGFGGGRGGSSCVGNDAFEGIGDNDL</sequence>